<dbReference type="STRING" id="86416.Clopa_1887"/>
<name>R4K119_CLOPA</name>
<feature type="transmembrane region" description="Helical" evidence="1">
    <location>
        <begin position="98"/>
        <end position="117"/>
    </location>
</feature>
<protein>
    <submittedName>
        <fullName evidence="2">Uncharacterized protein</fullName>
    </submittedName>
</protein>
<dbReference type="KEGG" id="cpas:Clopa_1887"/>
<reference evidence="2 3" key="1">
    <citation type="submission" date="2012-01" db="EMBL/GenBank/DDBJ databases">
        <title>Complete sequence of chromosome of Clostridium pasteurianum BC1.</title>
        <authorList>
            <consortium name="US DOE Joint Genome Institute"/>
            <person name="Lucas S."/>
            <person name="Han J."/>
            <person name="Lapidus A."/>
            <person name="Cheng J.-F."/>
            <person name="Goodwin L."/>
            <person name="Pitluck S."/>
            <person name="Peters L."/>
            <person name="Mikhailova N."/>
            <person name="Teshima H."/>
            <person name="Detter J.C."/>
            <person name="Han C."/>
            <person name="Tapia R."/>
            <person name="Land M."/>
            <person name="Hauser L."/>
            <person name="Kyrpides N."/>
            <person name="Ivanova N."/>
            <person name="Pagani I."/>
            <person name="Dunn J."/>
            <person name="Taghavi S."/>
            <person name="Francis A."/>
            <person name="van der Lelie D."/>
            <person name="Woyke T."/>
        </authorList>
    </citation>
    <scope>NUCLEOTIDE SEQUENCE [LARGE SCALE GENOMIC DNA]</scope>
    <source>
        <strain evidence="2 3">BC1</strain>
    </source>
</reference>
<keyword evidence="1" id="KW-0812">Transmembrane</keyword>
<organism evidence="2 3">
    <name type="scientific">Clostridium pasteurianum BC1</name>
    <dbReference type="NCBI Taxonomy" id="86416"/>
    <lineage>
        <taxon>Bacteria</taxon>
        <taxon>Bacillati</taxon>
        <taxon>Bacillota</taxon>
        <taxon>Clostridia</taxon>
        <taxon>Eubacteriales</taxon>
        <taxon>Clostridiaceae</taxon>
        <taxon>Clostridium</taxon>
    </lineage>
</organism>
<evidence type="ECO:0000313" key="2">
    <source>
        <dbReference type="EMBL" id="AGK96787.1"/>
    </source>
</evidence>
<dbReference type="EMBL" id="CP003261">
    <property type="protein sequence ID" value="AGK96787.1"/>
    <property type="molecule type" value="Genomic_DNA"/>
</dbReference>
<keyword evidence="3" id="KW-1185">Reference proteome</keyword>
<keyword evidence="1" id="KW-1133">Transmembrane helix</keyword>
<dbReference type="HOGENOM" id="CLU_1903043_0_0_9"/>
<sequence length="133" mass="15523">MLSLRKLSPIAKNKRIKLSKNDKNGITYRKQKSWKRITRDLGGTKQQYIEDEIKLDKKLLSKYNRVVCIEIVKNLIKKCLLWFFVLAIIDVSTFKSGILLIIIIVIAVAIVFSDIFYMTKKWLTANKQGKFID</sequence>
<evidence type="ECO:0000256" key="1">
    <source>
        <dbReference type="SAM" id="Phobius"/>
    </source>
</evidence>
<dbReference type="RefSeq" id="WP_015615105.1">
    <property type="nucleotide sequence ID" value="NC_021182.1"/>
</dbReference>
<dbReference type="PATRIC" id="fig|86416.3.peg.1858"/>
<evidence type="ECO:0000313" key="3">
    <source>
        <dbReference type="Proteomes" id="UP000013523"/>
    </source>
</evidence>
<accession>R4K119</accession>
<keyword evidence="1" id="KW-0472">Membrane</keyword>
<feature type="transmembrane region" description="Helical" evidence="1">
    <location>
        <begin position="75"/>
        <end position="92"/>
    </location>
</feature>
<dbReference type="AlphaFoldDB" id="R4K119"/>
<gene>
    <name evidence="2" type="ORF">Clopa_1887</name>
</gene>
<dbReference type="Proteomes" id="UP000013523">
    <property type="component" value="Chromosome"/>
</dbReference>
<proteinExistence type="predicted"/>